<feature type="compositionally biased region" description="Basic residues" evidence="1">
    <location>
        <begin position="31"/>
        <end position="40"/>
    </location>
</feature>
<accession>A0AAN8PDS5</accession>
<name>A0AAN8PDS5_POLSC</name>
<comment type="caution">
    <text evidence="2">The sequence shown here is derived from an EMBL/GenBank/DDBJ whole genome shotgun (WGS) entry which is preliminary data.</text>
</comment>
<proteinExistence type="predicted"/>
<protein>
    <submittedName>
        <fullName evidence="2">Uncharacterized protein</fullName>
    </submittedName>
</protein>
<feature type="compositionally biased region" description="Basic and acidic residues" evidence="1">
    <location>
        <begin position="82"/>
        <end position="91"/>
    </location>
</feature>
<evidence type="ECO:0000256" key="1">
    <source>
        <dbReference type="SAM" id="MobiDB-lite"/>
    </source>
</evidence>
<organism evidence="2 3">
    <name type="scientific">Polyplax serrata</name>
    <name type="common">Common mouse louse</name>
    <dbReference type="NCBI Taxonomy" id="468196"/>
    <lineage>
        <taxon>Eukaryota</taxon>
        <taxon>Metazoa</taxon>
        <taxon>Ecdysozoa</taxon>
        <taxon>Arthropoda</taxon>
        <taxon>Hexapoda</taxon>
        <taxon>Insecta</taxon>
        <taxon>Pterygota</taxon>
        <taxon>Neoptera</taxon>
        <taxon>Paraneoptera</taxon>
        <taxon>Psocodea</taxon>
        <taxon>Troctomorpha</taxon>
        <taxon>Phthiraptera</taxon>
        <taxon>Anoplura</taxon>
        <taxon>Polyplacidae</taxon>
        <taxon>Polyplax</taxon>
    </lineage>
</organism>
<evidence type="ECO:0000313" key="2">
    <source>
        <dbReference type="EMBL" id="KAK6629188.1"/>
    </source>
</evidence>
<feature type="compositionally biased region" description="Basic residues" evidence="1">
    <location>
        <begin position="64"/>
        <end position="81"/>
    </location>
</feature>
<dbReference type="AlphaFoldDB" id="A0AAN8PDS5"/>
<dbReference type="Proteomes" id="UP001372834">
    <property type="component" value="Unassembled WGS sequence"/>
</dbReference>
<reference evidence="2 3" key="1">
    <citation type="submission" date="2023-10" db="EMBL/GenBank/DDBJ databases">
        <title>Genomes of two closely related lineages of the louse Polyplax serrata with different host specificities.</title>
        <authorList>
            <person name="Martinu J."/>
            <person name="Tarabai H."/>
            <person name="Stefka J."/>
            <person name="Hypsa V."/>
        </authorList>
    </citation>
    <scope>NUCLEOTIDE SEQUENCE [LARGE SCALE GENOMIC DNA]</scope>
    <source>
        <strain evidence="2">HR10_N</strain>
    </source>
</reference>
<feature type="region of interest" description="Disordered" evidence="1">
    <location>
        <begin position="29"/>
        <end position="113"/>
    </location>
</feature>
<feature type="compositionally biased region" description="Polar residues" evidence="1">
    <location>
        <begin position="54"/>
        <end position="63"/>
    </location>
</feature>
<dbReference type="EMBL" id="JAWJWE010000036">
    <property type="protein sequence ID" value="KAK6629188.1"/>
    <property type="molecule type" value="Genomic_DNA"/>
</dbReference>
<evidence type="ECO:0000313" key="3">
    <source>
        <dbReference type="Proteomes" id="UP001372834"/>
    </source>
</evidence>
<sequence>METMEQNTIIVINRCQIGLTASETDSWQIGRGRRKTRKTAMKAAESADGKTKSNKTVETGVKTNKSKRNKMQNSKKKRMKKNLNEDVKRQMETTGTKYIRPSGRNRIEGNGKVNECQIRIRKTPTKKDKTSTG</sequence>
<gene>
    <name evidence="2" type="ORF">RUM43_003005</name>
</gene>